<dbReference type="Pfam" id="PF07876">
    <property type="entry name" value="Dabb"/>
    <property type="match status" value="1"/>
</dbReference>
<dbReference type="AlphaFoldDB" id="A0A8H4TUD8"/>
<organism evidence="3 4">
    <name type="scientific">Fusarium sarcochroum</name>
    <dbReference type="NCBI Taxonomy" id="1208366"/>
    <lineage>
        <taxon>Eukaryota</taxon>
        <taxon>Fungi</taxon>
        <taxon>Dikarya</taxon>
        <taxon>Ascomycota</taxon>
        <taxon>Pezizomycotina</taxon>
        <taxon>Sordariomycetes</taxon>
        <taxon>Hypocreomycetidae</taxon>
        <taxon>Hypocreales</taxon>
        <taxon>Nectriaceae</taxon>
        <taxon>Fusarium</taxon>
        <taxon>Fusarium lateritium species complex</taxon>
    </lineage>
</organism>
<protein>
    <recommendedName>
        <fullName evidence="2">Stress-response A/B barrel domain-containing protein</fullName>
    </recommendedName>
</protein>
<reference evidence="3" key="1">
    <citation type="journal article" date="2020" name="BMC Genomics">
        <title>Correction to: Identification and distribution of gene clusters required for synthesis of sphingolipid metabolism inhibitors in diverse species of the filamentous fungus Fusarium.</title>
        <authorList>
            <person name="Kim H.S."/>
            <person name="Lohmar J.M."/>
            <person name="Busman M."/>
            <person name="Brown D.W."/>
            <person name="Naumann T.A."/>
            <person name="Divon H.H."/>
            <person name="Lysoe E."/>
            <person name="Uhlig S."/>
            <person name="Proctor R.H."/>
        </authorList>
    </citation>
    <scope>NUCLEOTIDE SEQUENCE</scope>
    <source>
        <strain evidence="3">NRRL 20472</strain>
    </source>
</reference>
<dbReference type="EMBL" id="JABEXW010000422">
    <property type="protein sequence ID" value="KAF4964195.1"/>
    <property type="molecule type" value="Genomic_DNA"/>
</dbReference>
<sequence>MAGITHIVLFQFNEHVGTETVDDVVARMFRLKNECIHPDTGKPYILSSRGGHDNSVEGRENGITHAFVVEFANAEDRDYYTFKEPAHLKFIDSLKDIAKQVVVVDFSNNSF</sequence>
<reference evidence="3" key="2">
    <citation type="submission" date="2020-05" db="EMBL/GenBank/DDBJ databases">
        <authorList>
            <person name="Kim H.-S."/>
            <person name="Proctor R.H."/>
            <person name="Brown D.W."/>
        </authorList>
    </citation>
    <scope>NUCLEOTIDE SEQUENCE</scope>
    <source>
        <strain evidence="3">NRRL 20472</strain>
    </source>
</reference>
<evidence type="ECO:0000256" key="1">
    <source>
        <dbReference type="ARBA" id="ARBA00011738"/>
    </source>
</evidence>
<dbReference type="PROSITE" id="PS51502">
    <property type="entry name" value="S_R_A_B_BARREL"/>
    <property type="match status" value="1"/>
</dbReference>
<accession>A0A8H4TUD8</accession>
<proteinExistence type="predicted"/>
<dbReference type="InterPro" id="IPR044662">
    <property type="entry name" value="HS1/DABB1-like"/>
</dbReference>
<dbReference type="InterPro" id="IPR011008">
    <property type="entry name" value="Dimeric_a/b-barrel"/>
</dbReference>
<feature type="domain" description="Stress-response A/B barrel" evidence="2">
    <location>
        <begin position="4"/>
        <end position="106"/>
    </location>
</feature>
<dbReference type="OrthoDB" id="1601230at2759"/>
<evidence type="ECO:0000313" key="3">
    <source>
        <dbReference type="EMBL" id="KAF4964195.1"/>
    </source>
</evidence>
<dbReference type="SMART" id="SM00886">
    <property type="entry name" value="Dabb"/>
    <property type="match status" value="1"/>
</dbReference>
<dbReference type="Gene3D" id="3.30.70.100">
    <property type="match status" value="1"/>
</dbReference>
<dbReference type="PANTHER" id="PTHR33178:SF10">
    <property type="entry name" value="STRESS-RESPONSE A_B BARREL DOMAIN-CONTAINING PROTEIN"/>
    <property type="match status" value="1"/>
</dbReference>
<keyword evidence="4" id="KW-1185">Reference proteome</keyword>
<evidence type="ECO:0000313" key="4">
    <source>
        <dbReference type="Proteomes" id="UP000622797"/>
    </source>
</evidence>
<comment type="subunit">
    <text evidence="1">Homodimer.</text>
</comment>
<dbReference type="InterPro" id="IPR013097">
    <property type="entry name" value="Dabb"/>
</dbReference>
<name>A0A8H4TUD8_9HYPO</name>
<dbReference type="PANTHER" id="PTHR33178">
    <property type="match status" value="1"/>
</dbReference>
<evidence type="ECO:0000259" key="2">
    <source>
        <dbReference type="PROSITE" id="PS51502"/>
    </source>
</evidence>
<dbReference type="SUPFAM" id="SSF54909">
    <property type="entry name" value="Dimeric alpha+beta barrel"/>
    <property type="match status" value="1"/>
</dbReference>
<gene>
    <name evidence="3" type="ORF">FSARC_7829</name>
</gene>
<comment type="caution">
    <text evidence="3">The sequence shown here is derived from an EMBL/GenBank/DDBJ whole genome shotgun (WGS) entry which is preliminary data.</text>
</comment>
<dbReference type="Proteomes" id="UP000622797">
    <property type="component" value="Unassembled WGS sequence"/>
</dbReference>